<dbReference type="Proteomes" id="UP000225379">
    <property type="component" value="Unassembled WGS sequence"/>
</dbReference>
<dbReference type="PANTHER" id="PTHR38107">
    <property type="match status" value="1"/>
</dbReference>
<sequence length="168" mass="17942">MPDPICKAAIDLVKHFEGLSLDAYLCPAGIPTIGYGHTAGVTLGQSITAKRAETLLSRDLAAAAAVVDRLVTVPLNGGQRGALASFVFNLGRGNFQSSTLLKRLNMGDHEGAAGEFARWVYATVNGRKTQLPGLVKRREAEALLFRRNLFLTRIAAADPMPQALDEPA</sequence>
<evidence type="ECO:0000256" key="1">
    <source>
        <dbReference type="ARBA" id="ARBA00000632"/>
    </source>
</evidence>
<dbReference type="SUPFAM" id="SSF53955">
    <property type="entry name" value="Lysozyme-like"/>
    <property type="match status" value="1"/>
</dbReference>
<dbReference type="HAMAP" id="MF_04110">
    <property type="entry name" value="ENDOLYSIN_T4"/>
    <property type="match status" value="1"/>
</dbReference>
<dbReference type="EMBL" id="PDKW01000036">
    <property type="protein sequence ID" value="PGH59384.1"/>
    <property type="molecule type" value="Genomic_DNA"/>
</dbReference>
<dbReference type="InterPro" id="IPR023347">
    <property type="entry name" value="Lysozyme_dom_sf"/>
</dbReference>
<dbReference type="InterPro" id="IPR033907">
    <property type="entry name" value="Endolysin_autolysin"/>
</dbReference>
<evidence type="ECO:0000256" key="7">
    <source>
        <dbReference type="RuleBase" id="RU003788"/>
    </source>
</evidence>
<accession>A0A2B8BDG3</accession>
<dbReference type="AlphaFoldDB" id="A0A2B8BDG3"/>
<dbReference type="GO" id="GO:0031640">
    <property type="term" value="P:killing of cells of another organism"/>
    <property type="evidence" value="ECO:0007669"/>
    <property type="project" value="UniProtKB-KW"/>
</dbReference>
<keyword evidence="5" id="KW-1035">Host cytoplasm</keyword>
<dbReference type="InterPro" id="IPR051018">
    <property type="entry name" value="Bacteriophage_GH24"/>
</dbReference>
<dbReference type="Gene3D" id="1.10.530.40">
    <property type="match status" value="1"/>
</dbReference>
<dbReference type="GO" id="GO:0003796">
    <property type="term" value="F:lysozyme activity"/>
    <property type="evidence" value="ECO:0007669"/>
    <property type="project" value="UniProtKB-EC"/>
</dbReference>
<evidence type="ECO:0000256" key="4">
    <source>
        <dbReference type="ARBA" id="ARBA00022801"/>
    </source>
</evidence>
<dbReference type="GO" id="GO:0016998">
    <property type="term" value="P:cell wall macromolecule catabolic process"/>
    <property type="evidence" value="ECO:0007669"/>
    <property type="project" value="InterPro"/>
</dbReference>
<evidence type="ECO:0000256" key="5">
    <source>
        <dbReference type="ARBA" id="ARBA00023200"/>
    </source>
</evidence>
<dbReference type="GO" id="GO:0042742">
    <property type="term" value="P:defense response to bacterium"/>
    <property type="evidence" value="ECO:0007669"/>
    <property type="project" value="UniProtKB-KW"/>
</dbReference>
<reference evidence="9" key="1">
    <citation type="submission" date="2017-10" db="EMBL/GenBank/DDBJ databases">
        <authorList>
            <person name="Kravchenko I.K."/>
            <person name="Grouzdev D.S."/>
        </authorList>
    </citation>
    <scope>NUCLEOTIDE SEQUENCE [LARGE SCALE GENOMIC DNA]</scope>
    <source>
        <strain evidence="9">B2</strain>
    </source>
</reference>
<comment type="similarity">
    <text evidence="7">Belongs to the glycosyl hydrolase 24 family.</text>
</comment>
<organism evidence="8 9">
    <name type="scientific">Azospirillum palustre</name>
    <dbReference type="NCBI Taxonomy" id="2044885"/>
    <lineage>
        <taxon>Bacteria</taxon>
        <taxon>Pseudomonadati</taxon>
        <taxon>Pseudomonadota</taxon>
        <taxon>Alphaproteobacteria</taxon>
        <taxon>Rhodospirillales</taxon>
        <taxon>Azospirillaceae</taxon>
        <taxon>Azospirillum</taxon>
    </lineage>
</organism>
<dbReference type="InterPro" id="IPR034690">
    <property type="entry name" value="Endolysin_T4_type"/>
</dbReference>
<evidence type="ECO:0000256" key="2">
    <source>
        <dbReference type="ARBA" id="ARBA00022529"/>
    </source>
</evidence>
<keyword evidence="6 7" id="KW-0326">Glycosidase</keyword>
<dbReference type="GO" id="GO:0009253">
    <property type="term" value="P:peptidoglycan catabolic process"/>
    <property type="evidence" value="ECO:0007669"/>
    <property type="project" value="InterPro"/>
</dbReference>
<evidence type="ECO:0000256" key="3">
    <source>
        <dbReference type="ARBA" id="ARBA00022638"/>
    </source>
</evidence>
<comment type="catalytic activity">
    <reaction evidence="1 7">
        <text>Hydrolysis of (1-&gt;4)-beta-linkages between N-acetylmuramic acid and N-acetyl-D-glucosamine residues in a peptidoglycan and between N-acetyl-D-glucosamine residues in chitodextrins.</text>
        <dbReference type="EC" id="3.2.1.17"/>
    </reaction>
</comment>
<evidence type="ECO:0000256" key="6">
    <source>
        <dbReference type="ARBA" id="ARBA00023295"/>
    </source>
</evidence>
<dbReference type="Pfam" id="PF00959">
    <property type="entry name" value="Phage_lysozyme"/>
    <property type="match status" value="1"/>
</dbReference>
<keyword evidence="3 7" id="KW-0081">Bacteriolytic enzyme</keyword>
<name>A0A2B8BDG3_9PROT</name>
<dbReference type="PANTHER" id="PTHR38107:SF3">
    <property type="entry name" value="LYSOZYME RRRD-RELATED"/>
    <property type="match status" value="1"/>
</dbReference>
<comment type="caution">
    <text evidence="8">The sequence shown here is derived from an EMBL/GenBank/DDBJ whole genome shotgun (WGS) entry which is preliminary data.</text>
</comment>
<dbReference type="EC" id="3.2.1.17" evidence="7"/>
<evidence type="ECO:0000313" key="9">
    <source>
        <dbReference type="Proteomes" id="UP000225379"/>
    </source>
</evidence>
<gene>
    <name evidence="8" type="ORF">CRT60_01840</name>
</gene>
<keyword evidence="2 7" id="KW-0929">Antimicrobial</keyword>
<evidence type="ECO:0000313" key="8">
    <source>
        <dbReference type="EMBL" id="PGH59384.1"/>
    </source>
</evidence>
<dbReference type="CDD" id="cd00737">
    <property type="entry name" value="lyz_endolysin_autolysin"/>
    <property type="match status" value="1"/>
</dbReference>
<proteinExistence type="inferred from homology"/>
<dbReference type="RefSeq" id="WP_098734733.1">
    <property type="nucleotide sequence ID" value="NZ_PDKW01000036.1"/>
</dbReference>
<dbReference type="InterPro" id="IPR023346">
    <property type="entry name" value="Lysozyme-like_dom_sf"/>
</dbReference>
<protein>
    <recommendedName>
        <fullName evidence="7">Lysozyme</fullName>
        <ecNumber evidence="7">3.2.1.17</ecNumber>
    </recommendedName>
</protein>
<dbReference type="InterPro" id="IPR002196">
    <property type="entry name" value="Glyco_hydro_24"/>
</dbReference>
<keyword evidence="4 7" id="KW-0378">Hydrolase</keyword>
<dbReference type="OrthoDB" id="5327667at2"/>
<keyword evidence="9" id="KW-1185">Reference proteome</keyword>